<proteinExistence type="predicted"/>
<dbReference type="PROSITE" id="PS51384">
    <property type="entry name" value="FAD_FR"/>
    <property type="match status" value="1"/>
</dbReference>
<accession>B1I242</accession>
<dbReference type="EMBL" id="CP000860">
    <property type="protein sequence ID" value="ACA59091.1"/>
    <property type="molecule type" value="Genomic_DNA"/>
</dbReference>
<dbReference type="AlphaFoldDB" id="B1I242"/>
<dbReference type="PIRSF" id="PIRSF006816">
    <property type="entry name" value="Cyc3_hyd_g"/>
    <property type="match status" value="1"/>
</dbReference>
<sequence length="279" mass="30488">MYRILRKEVFSPSVKLLEIEAPRVARKAQAGQFVMLRVYERGERIPLTVADCDPERGSVTVVFMEVGKTTRLLGSLEEGAGILDFVGPLGNPTEIEKFGRVACVGGGVGVACIYPICRALKKAGNEVIAVVGARTKELLFWEDRLRETVDELLITTDDGSYVRKGFVTDVLREVAGRENPPDRVVAVGPLPMMRAVCGVTKEFGLKTIVSLNPIMVDGIGMCGACRVTVGGETRFVCVEGPEFDGHEVDFAELAQRLQRYRAQEQESLARYEAGCGGRC</sequence>
<feature type="binding site" evidence="1">
    <location>
        <position position="222"/>
    </location>
    <ligand>
        <name>[2Fe-2S] cluster</name>
        <dbReference type="ChEBI" id="CHEBI:190135"/>
    </ligand>
</feature>
<dbReference type="InterPro" id="IPR012165">
    <property type="entry name" value="Cyt_c3_hydrogenase_gsu"/>
</dbReference>
<dbReference type="Pfam" id="PF10418">
    <property type="entry name" value="DHODB_Fe-S_bind"/>
    <property type="match status" value="1"/>
</dbReference>
<evidence type="ECO:0000259" key="2">
    <source>
        <dbReference type="PROSITE" id="PS51384"/>
    </source>
</evidence>
<dbReference type="PANTHER" id="PTHR43513">
    <property type="entry name" value="DIHYDROOROTATE DEHYDROGENASE B (NAD(+)), ELECTRON TRANSFER SUBUNIT"/>
    <property type="match status" value="1"/>
</dbReference>
<dbReference type="GO" id="GO:0051537">
    <property type="term" value="F:2 iron, 2 sulfur cluster binding"/>
    <property type="evidence" value="ECO:0007669"/>
    <property type="project" value="UniProtKB-KW"/>
</dbReference>
<keyword evidence="4" id="KW-1185">Reference proteome</keyword>
<evidence type="ECO:0000256" key="1">
    <source>
        <dbReference type="PIRSR" id="PIRSR006816-2"/>
    </source>
</evidence>
<dbReference type="Gene3D" id="3.40.50.80">
    <property type="entry name" value="Nucleotide-binding domain of ferredoxin-NADP reductase (FNR) module"/>
    <property type="match status" value="1"/>
</dbReference>
<dbReference type="KEGG" id="dau:Daud_0550"/>
<dbReference type="Pfam" id="PF00175">
    <property type="entry name" value="NAD_binding_1"/>
    <property type="match status" value="1"/>
</dbReference>
<dbReference type="InterPro" id="IPR019480">
    <property type="entry name" value="Dihydroorotate_DH_Fe-S-bd"/>
</dbReference>
<feature type="binding site" evidence="1">
    <location>
        <position position="237"/>
    </location>
    <ligand>
        <name>[2Fe-2S] cluster</name>
        <dbReference type="ChEBI" id="CHEBI:190135"/>
    </ligand>
</feature>
<dbReference type="GO" id="GO:0050660">
    <property type="term" value="F:flavin adenine dinucleotide binding"/>
    <property type="evidence" value="ECO:0007669"/>
    <property type="project" value="InterPro"/>
</dbReference>
<dbReference type="InterPro" id="IPR017938">
    <property type="entry name" value="Riboflavin_synthase-like_b-brl"/>
</dbReference>
<dbReference type="InterPro" id="IPR039261">
    <property type="entry name" value="FNR_nucleotide-bd"/>
</dbReference>
<protein>
    <submittedName>
        <fullName evidence="3">Oxidoreductase FAD/NAD(P)-binding domain protein</fullName>
    </submittedName>
</protein>
<dbReference type="InterPro" id="IPR050353">
    <property type="entry name" value="PyrK_electron_transfer"/>
</dbReference>
<keyword evidence="1" id="KW-0408">Iron</keyword>
<dbReference type="Gene3D" id="2.40.30.10">
    <property type="entry name" value="Translation factors"/>
    <property type="match status" value="1"/>
</dbReference>
<dbReference type="GO" id="GO:0006221">
    <property type="term" value="P:pyrimidine nucleotide biosynthetic process"/>
    <property type="evidence" value="ECO:0007669"/>
    <property type="project" value="InterPro"/>
</dbReference>
<keyword evidence="1" id="KW-0001">2Fe-2S</keyword>
<dbReference type="InterPro" id="IPR001433">
    <property type="entry name" value="OxRdtase_FAD/NAD-bd"/>
</dbReference>
<dbReference type="STRING" id="477974.Daud_0550"/>
<dbReference type="GO" id="GO:0016491">
    <property type="term" value="F:oxidoreductase activity"/>
    <property type="evidence" value="ECO:0007669"/>
    <property type="project" value="InterPro"/>
</dbReference>
<name>B1I242_DESAP</name>
<dbReference type="PANTHER" id="PTHR43513:SF3">
    <property type="entry name" value="DIHYDROOROTATE DEHYDROGENASE B (NAD(+)), ELECTRON TRANSFER SUBUNIT-RELATED"/>
    <property type="match status" value="1"/>
</dbReference>
<dbReference type="HOGENOM" id="CLU_003827_1_0_9"/>
<keyword evidence="1" id="KW-0411">Iron-sulfur</keyword>
<keyword evidence="1" id="KW-0479">Metal-binding</keyword>
<organism evidence="3 4">
    <name type="scientific">Desulforudis audaxviator (strain MP104C)</name>
    <dbReference type="NCBI Taxonomy" id="477974"/>
    <lineage>
        <taxon>Bacteria</taxon>
        <taxon>Bacillati</taxon>
        <taxon>Bacillota</taxon>
        <taxon>Clostridia</taxon>
        <taxon>Thermoanaerobacterales</taxon>
        <taxon>Candidatus Desulforudaceae</taxon>
        <taxon>Candidatus Desulforudis</taxon>
    </lineage>
</organism>
<feature type="domain" description="FAD-binding FR-type" evidence="2">
    <location>
        <begin position="1"/>
        <end position="95"/>
    </location>
</feature>
<feature type="binding site" evidence="1">
    <location>
        <position position="225"/>
    </location>
    <ligand>
        <name>[2Fe-2S] cluster</name>
        <dbReference type="ChEBI" id="CHEBI:190135"/>
    </ligand>
</feature>
<reference evidence="3 4" key="2">
    <citation type="journal article" date="2008" name="Science">
        <title>Environmental genomics reveals a single-species ecosystem deep within Earth.</title>
        <authorList>
            <person name="Chivian D."/>
            <person name="Brodie E.L."/>
            <person name="Alm E.J."/>
            <person name="Culley D.E."/>
            <person name="Dehal P.S."/>
            <person name="Desantis T.Z."/>
            <person name="Gihring T.M."/>
            <person name="Lapidus A."/>
            <person name="Lin L.H."/>
            <person name="Lowry S.R."/>
            <person name="Moser D.P."/>
            <person name="Richardson P.M."/>
            <person name="Southam G."/>
            <person name="Wanger G."/>
            <person name="Pratt L.M."/>
            <person name="Andersen G.L."/>
            <person name="Hazen T.C."/>
            <person name="Brockman F.J."/>
            <person name="Arkin A.P."/>
            <person name="Onstott T.C."/>
        </authorList>
    </citation>
    <scope>NUCLEOTIDE SEQUENCE [LARGE SCALE GENOMIC DNA]</scope>
    <source>
        <strain evidence="3 4">MP104C</strain>
    </source>
</reference>
<dbReference type="SUPFAM" id="SSF52343">
    <property type="entry name" value="Ferredoxin reductase-like, C-terminal NADP-linked domain"/>
    <property type="match status" value="1"/>
</dbReference>
<reference evidence="4" key="1">
    <citation type="submission" date="2007-10" db="EMBL/GenBank/DDBJ databases">
        <title>Complete sequence of chromosome of Desulforudis audaxviator MP104C.</title>
        <authorList>
            <person name="Copeland A."/>
            <person name="Lucas S."/>
            <person name="Lapidus A."/>
            <person name="Barry K."/>
            <person name="Glavina del Rio T."/>
            <person name="Dalin E."/>
            <person name="Tice H."/>
            <person name="Bruce D."/>
            <person name="Pitluck S."/>
            <person name="Lowry S.R."/>
            <person name="Larimer F."/>
            <person name="Land M.L."/>
            <person name="Hauser L."/>
            <person name="Kyrpides N."/>
            <person name="Ivanova N.N."/>
            <person name="Richardson P."/>
        </authorList>
    </citation>
    <scope>NUCLEOTIDE SEQUENCE [LARGE SCALE GENOMIC DNA]</scope>
    <source>
        <strain evidence="4">MP104C</strain>
    </source>
</reference>
<gene>
    <name evidence="3" type="ordered locus">Daud_0550</name>
</gene>
<dbReference type="eggNOG" id="COG0543">
    <property type="taxonomic scope" value="Bacteria"/>
</dbReference>
<comment type="cofactor">
    <cofactor evidence="1">
        <name>[2Fe-2S] cluster</name>
        <dbReference type="ChEBI" id="CHEBI:190135"/>
    </cofactor>
    <text evidence="1">Binds 1 [2Fe-2S] cluster per subunit.</text>
</comment>
<evidence type="ECO:0000313" key="3">
    <source>
        <dbReference type="EMBL" id="ACA59091.1"/>
    </source>
</evidence>
<dbReference type="InterPro" id="IPR017927">
    <property type="entry name" value="FAD-bd_FR_type"/>
</dbReference>
<dbReference type="RefSeq" id="WP_012301680.1">
    <property type="nucleotide sequence ID" value="NC_010424.1"/>
</dbReference>
<dbReference type="OrthoDB" id="9778346at2"/>
<dbReference type="CDD" id="cd06219">
    <property type="entry name" value="DHOD_e_trans_like1"/>
    <property type="match status" value="1"/>
</dbReference>
<dbReference type="GO" id="GO:0046872">
    <property type="term" value="F:metal ion binding"/>
    <property type="evidence" value="ECO:0007669"/>
    <property type="project" value="UniProtKB-KW"/>
</dbReference>
<dbReference type="NCBIfam" id="NF004862">
    <property type="entry name" value="PRK06222.1"/>
    <property type="match status" value="1"/>
</dbReference>
<dbReference type="SUPFAM" id="SSF63380">
    <property type="entry name" value="Riboflavin synthase domain-like"/>
    <property type="match status" value="1"/>
</dbReference>
<evidence type="ECO:0000313" key="4">
    <source>
        <dbReference type="Proteomes" id="UP000008544"/>
    </source>
</evidence>
<dbReference type="Proteomes" id="UP000008544">
    <property type="component" value="Chromosome"/>
</dbReference>